<accession>A0A4C1U6S4</accession>
<keyword evidence="2" id="KW-1185">Reference proteome</keyword>
<sequence>MRRVSRRDVHFLSTSYYAWRTNEHIPSLEIASILMEEMRNKPDFAPEICRAEPPRFQLPRPMIALEAVKQKCYFPD</sequence>
<gene>
    <name evidence="1" type="ORF">EVAR_94132_1</name>
</gene>
<evidence type="ECO:0000313" key="2">
    <source>
        <dbReference type="Proteomes" id="UP000299102"/>
    </source>
</evidence>
<dbReference type="AlphaFoldDB" id="A0A4C1U6S4"/>
<protein>
    <submittedName>
        <fullName evidence="1">Uncharacterized protein</fullName>
    </submittedName>
</protein>
<proteinExistence type="predicted"/>
<evidence type="ECO:0000313" key="1">
    <source>
        <dbReference type="EMBL" id="GBP22093.1"/>
    </source>
</evidence>
<name>A0A4C1U6S4_EUMVA</name>
<organism evidence="1 2">
    <name type="scientific">Eumeta variegata</name>
    <name type="common">Bagworm moth</name>
    <name type="synonym">Eumeta japonica</name>
    <dbReference type="NCBI Taxonomy" id="151549"/>
    <lineage>
        <taxon>Eukaryota</taxon>
        <taxon>Metazoa</taxon>
        <taxon>Ecdysozoa</taxon>
        <taxon>Arthropoda</taxon>
        <taxon>Hexapoda</taxon>
        <taxon>Insecta</taxon>
        <taxon>Pterygota</taxon>
        <taxon>Neoptera</taxon>
        <taxon>Endopterygota</taxon>
        <taxon>Lepidoptera</taxon>
        <taxon>Glossata</taxon>
        <taxon>Ditrysia</taxon>
        <taxon>Tineoidea</taxon>
        <taxon>Psychidae</taxon>
        <taxon>Oiketicinae</taxon>
        <taxon>Eumeta</taxon>
    </lineage>
</organism>
<reference evidence="1 2" key="1">
    <citation type="journal article" date="2019" name="Commun. Biol.">
        <title>The bagworm genome reveals a unique fibroin gene that provides high tensile strength.</title>
        <authorList>
            <person name="Kono N."/>
            <person name="Nakamura H."/>
            <person name="Ohtoshi R."/>
            <person name="Tomita M."/>
            <person name="Numata K."/>
            <person name="Arakawa K."/>
        </authorList>
    </citation>
    <scope>NUCLEOTIDE SEQUENCE [LARGE SCALE GENOMIC DNA]</scope>
</reference>
<comment type="caution">
    <text evidence="1">The sequence shown here is derived from an EMBL/GenBank/DDBJ whole genome shotgun (WGS) entry which is preliminary data.</text>
</comment>
<dbReference type="EMBL" id="BGZK01000136">
    <property type="protein sequence ID" value="GBP22093.1"/>
    <property type="molecule type" value="Genomic_DNA"/>
</dbReference>
<dbReference type="Proteomes" id="UP000299102">
    <property type="component" value="Unassembled WGS sequence"/>
</dbReference>